<dbReference type="EMBL" id="LAZR01063117">
    <property type="protein sequence ID" value="KKK60145.1"/>
    <property type="molecule type" value="Genomic_DNA"/>
</dbReference>
<dbReference type="Gene3D" id="3.30.460.10">
    <property type="entry name" value="Beta Polymerase, domain 2"/>
    <property type="match status" value="1"/>
</dbReference>
<dbReference type="SUPFAM" id="SSF81301">
    <property type="entry name" value="Nucleotidyltransferase"/>
    <property type="match status" value="1"/>
</dbReference>
<dbReference type="AlphaFoldDB" id="A0A0F8XGL9"/>
<name>A0A0F8XGL9_9ZZZZ</name>
<evidence type="ECO:0000259" key="1">
    <source>
        <dbReference type="Pfam" id="PF01909"/>
    </source>
</evidence>
<gene>
    <name evidence="2" type="ORF">LCGC14_3027290</name>
</gene>
<dbReference type="InterPro" id="IPR002934">
    <property type="entry name" value="Polymerase_NTP_transf_dom"/>
</dbReference>
<proteinExistence type="predicted"/>
<sequence>MFKYYFKYKLQVITLIKLNNTTLKKKLNQINTNPQMKEKYFSKWHTIENFLHSNVGLTIAAISPQGSLPKGTATRKSDLDVIFCTSPNKNKKTTLNLILQKAKSAFGKVAKNKLSKKAVHIDFAKPKCNIDVVYLTKAEFKKTSKDMKSIKKISQLQKKSIILSKY</sequence>
<evidence type="ECO:0000313" key="2">
    <source>
        <dbReference type="EMBL" id="KKK60145.1"/>
    </source>
</evidence>
<organism evidence="2">
    <name type="scientific">marine sediment metagenome</name>
    <dbReference type="NCBI Taxonomy" id="412755"/>
    <lineage>
        <taxon>unclassified sequences</taxon>
        <taxon>metagenomes</taxon>
        <taxon>ecological metagenomes</taxon>
    </lineage>
</organism>
<accession>A0A0F8XGL9</accession>
<dbReference type="InterPro" id="IPR043519">
    <property type="entry name" value="NT_sf"/>
</dbReference>
<dbReference type="GO" id="GO:0016779">
    <property type="term" value="F:nucleotidyltransferase activity"/>
    <property type="evidence" value="ECO:0007669"/>
    <property type="project" value="InterPro"/>
</dbReference>
<feature type="domain" description="Polymerase nucleotidyl transferase" evidence="1">
    <location>
        <begin position="48"/>
        <end position="145"/>
    </location>
</feature>
<dbReference type="Pfam" id="PF01909">
    <property type="entry name" value="NTP_transf_2"/>
    <property type="match status" value="1"/>
</dbReference>
<comment type="caution">
    <text evidence="2">The sequence shown here is derived from an EMBL/GenBank/DDBJ whole genome shotgun (WGS) entry which is preliminary data.</text>
</comment>
<protein>
    <recommendedName>
        <fullName evidence="1">Polymerase nucleotidyl transferase domain-containing protein</fullName>
    </recommendedName>
</protein>
<reference evidence="2" key="1">
    <citation type="journal article" date="2015" name="Nature">
        <title>Complex archaea that bridge the gap between prokaryotes and eukaryotes.</title>
        <authorList>
            <person name="Spang A."/>
            <person name="Saw J.H."/>
            <person name="Jorgensen S.L."/>
            <person name="Zaremba-Niedzwiedzka K."/>
            <person name="Martijn J."/>
            <person name="Lind A.E."/>
            <person name="van Eijk R."/>
            <person name="Schleper C."/>
            <person name="Guy L."/>
            <person name="Ettema T.J."/>
        </authorList>
    </citation>
    <scope>NUCLEOTIDE SEQUENCE</scope>
</reference>